<evidence type="ECO:0000259" key="1">
    <source>
        <dbReference type="SMART" id="SM00760"/>
    </source>
</evidence>
<protein>
    <submittedName>
        <fullName evidence="3">Transposase</fullName>
    </submittedName>
</protein>
<dbReference type="EMBL" id="JBJHZY010000001">
    <property type="protein sequence ID" value="MFL0267059.1"/>
    <property type="molecule type" value="Genomic_DNA"/>
</dbReference>
<dbReference type="SMART" id="SM00760">
    <property type="entry name" value="Bac_DnaA_C"/>
    <property type="match status" value="1"/>
</dbReference>
<dbReference type="SUPFAM" id="SSF143422">
    <property type="entry name" value="Transposase IS200-like"/>
    <property type="match status" value="1"/>
</dbReference>
<dbReference type="PANTHER" id="PTHR34322:SF2">
    <property type="entry name" value="TRANSPOSASE IS200-LIKE DOMAIN-CONTAINING PROTEIN"/>
    <property type="match status" value="1"/>
</dbReference>
<dbReference type="Pfam" id="PF01797">
    <property type="entry name" value="Y1_Tnp"/>
    <property type="match status" value="1"/>
</dbReference>
<evidence type="ECO:0000259" key="2">
    <source>
        <dbReference type="SMART" id="SM01321"/>
    </source>
</evidence>
<dbReference type="SMART" id="SM01321">
    <property type="entry name" value="Y1_Tnp"/>
    <property type="match status" value="1"/>
</dbReference>
<feature type="domain" description="Chromosomal replication initiator DnaA C-terminal" evidence="1">
    <location>
        <begin position="213"/>
        <end position="281"/>
    </location>
</feature>
<comment type="caution">
    <text evidence="3">The sequence shown here is derived from an EMBL/GenBank/DDBJ whole genome shotgun (WGS) entry which is preliminary data.</text>
</comment>
<sequence length="303" mass="35804">MPRQARIKSNTAIYHIMARSISEIDLFKDDEDKKKYLYIVKDYQKIYNFKVYAYCLMDNHLHIIIDSNGADISKIMHSINFKYASYFNRKHNRHGHLFQDRFKSKIVFNERYLFTLTAYIHNNPSSLPEYENNLEDYSFSSLRIYLKLRNDAFQIIDFKFVQSLFGVCSNKSKEHYIKLVLESTQLIAEEEAEFQSEPTEYRSERKILNRDFKAEDIIAYVARYTNISKTNLYAKYNKNVVKARALLVLLLRNLCNSSCKDICGIIGNITQSRVSKLCDIGKDLITYDEKYKNIVYEFIDICS</sequence>
<keyword evidence="4" id="KW-1185">Reference proteome</keyword>
<dbReference type="InterPro" id="IPR036515">
    <property type="entry name" value="Transposase_17_sf"/>
</dbReference>
<name>A0ABW8TNQ1_9CLOT</name>
<dbReference type="InterPro" id="IPR013159">
    <property type="entry name" value="DnaA_C"/>
</dbReference>
<dbReference type="RefSeq" id="WP_406763669.1">
    <property type="nucleotide sequence ID" value="NZ_JBJHZY010000001.1"/>
</dbReference>
<proteinExistence type="predicted"/>
<feature type="domain" description="Transposase IS200-like" evidence="2">
    <location>
        <begin position="9"/>
        <end position="123"/>
    </location>
</feature>
<dbReference type="PANTHER" id="PTHR34322">
    <property type="entry name" value="TRANSPOSASE, Y1_TNP DOMAIN-CONTAINING"/>
    <property type="match status" value="1"/>
</dbReference>
<organism evidence="3 4">
    <name type="scientific">Candidatus Clostridium radicumherbarum</name>
    <dbReference type="NCBI Taxonomy" id="3381662"/>
    <lineage>
        <taxon>Bacteria</taxon>
        <taxon>Bacillati</taxon>
        <taxon>Bacillota</taxon>
        <taxon>Clostridia</taxon>
        <taxon>Eubacteriales</taxon>
        <taxon>Clostridiaceae</taxon>
        <taxon>Clostridium</taxon>
    </lineage>
</organism>
<dbReference type="Gene3D" id="3.30.70.1290">
    <property type="entry name" value="Transposase IS200-like"/>
    <property type="match status" value="1"/>
</dbReference>
<dbReference type="Gene3D" id="1.10.1750.10">
    <property type="match status" value="1"/>
</dbReference>
<reference evidence="3 4" key="1">
    <citation type="submission" date="2024-11" db="EMBL/GenBank/DDBJ databases">
        <authorList>
            <person name="Heng Y.C."/>
            <person name="Lim A.C.H."/>
            <person name="Lee J.K.Y."/>
            <person name="Kittelmann S."/>
        </authorList>
    </citation>
    <scope>NUCLEOTIDE SEQUENCE [LARGE SCALE GENOMIC DNA]</scope>
    <source>
        <strain evidence="3 4">WILCCON 0202</strain>
    </source>
</reference>
<evidence type="ECO:0000313" key="4">
    <source>
        <dbReference type="Proteomes" id="UP001623661"/>
    </source>
</evidence>
<dbReference type="Proteomes" id="UP001623661">
    <property type="component" value="Unassembled WGS sequence"/>
</dbReference>
<dbReference type="InterPro" id="IPR002686">
    <property type="entry name" value="Transposase_17"/>
</dbReference>
<evidence type="ECO:0000313" key="3">
    <source>
        <dbReference type="EMBL" id="MFL0267059.1"/>
    </source>
</evidence>
<accession>A0ABW8TNQ1</accession>
<dbReference type="SUPFAM" id="SSF48295">
    <property type="entry name" value="TrpR-like"/>
    <property type="match status" value="1"/>
</dbReference>
<dbReference type="InterPro" id="IPR010921">
    <property type="entry name" value="Trp_repressor/repl_initiator"/>
</dbReference>
<gene>
    <name evidence="3" type="ORF">ACJDUH_03005</name>
</gene>